<evidence type="ECO:0008006" key="5">
    <source>
        <dbReference type="Google" id="ProtNLM"/>
    </source>
</evidence>
<reference evidence="3" key="2">
    <citation type="journal article" date="2022" name="Microbiol. Resour. Announc.">
        <title>Metagenome Sequencing to Explore Phylogenomics of Terrestrial Cyanobacteria.</title>
        <authorList>
            <person name="Ward R.D."/>
            <person name="Stajich J.E."/>
            <person name="Johansen J.R."/>
            <person name="Huntemann M."/>
            <person name="Clum A."/>
            <person name="Foster B."/>
            <person name="Foster B."/>
            <person name="Roux S."/>
            <person name="Palaniappan K."/>
            <person name="Varghese N."/>
            <person name="Mukherjee S."/>
            <person name="Reddy T.B.K."/>
            <person name="Daum C."/>
            <person name="Copeland A."/>
            <person name="Chen I.A."/>
            <person name="Ivanova N.N."/>
            <person name="Kyrpides N.C."/>
            <person name="Shapiro N."/>
            <person name="Eloe-Fadrosh E.A."/>
            <person name="Pietrasiak N."/>
        </authorList>
    </citation>
    <scope>NUCLEOTIDE SEQUENCE</scope>
    <source>
        <strain evidence="3">CPER-KK1</strain>
    </source>
</reference>
<evidence type="ECO:0000313" key="3">
    <source>
        <dbReference type="EMBL" id="MBW4545145.1"/>
    </source>
</evidence>
<dbReference type="Proteomes" id="UP000753908">
    <property type="component" value="Unassembled WGS sequence"/>
</dbReference>
<feature type="compositionally biased region" description="Basic and acidic residues" evidence="1">
    <location>
        <begin position="9"/>
        <end position="18"/>
    </location>
</feature>
<feature type="region of interest" description="Disordered" evidence="1">
    <location>
        <begin position="80"/>
        <end position="105"/>
    </location>
</feature>
<name>A0A951U9Q2_9CYAN</name>
<keyword evidence="2" id="KW-0812">Transmembrane</keyword>
<gene>
    <name evidence="3" type="ORF">KME25_11970</name>
</gene>
<organism evidence="3 4">
    <name type="scientific">Symplocastrum torsivum CPER-KK1</name>
    <dbReference type="NCBI Taxonomy" id="450513"/>
    <lineage>
        <taxon>Bacteria</taxon>
        <taxon>Bacillati</taxon>
        <taxon>Cyanobacteriota</taxon>
        <taxon>Cyanophyceae</taxon>
        <taxon>Oscillatoriophycideae</taxon>
        <taxon>Oscillatoriales</taxon>
        <taxon>Microcoleaceae</taxon>
        <taxon>Symplocastrum</taxon>
    </lineage>
</organism>
<dbReference type="AlphaFoldDB" id="A0A951U9Q2"/>
<accession>A0A951U9Q2</accession>
<sequence length="247" mass="26197">MPTLQNRNNNDKTGEAAKNRFTNGQMATHDPYPKPKSDNPTSKGYGTFIVGLAISALLGLGLGYLYFLYQQNQAATGQALNPVGDNTSQSTDAATDDLENSGDLTAINPSAAQTTATPLPAPQTLNLQVNHPNGSVMQLRGITFAEDSSTVELAVTNNSRNPIKLNDNQDMVLRDDLGNQYNLVPAPENPELVVQPGTTLDGEFVFLGQIPPSASSLTLTTNDRSGGNQANTSNPKMVTANIPLQGQ</sequence>
<feature type="region of interest" description="Disordered" evidence="1">
    <location>
        <begin position="1"/>
        <end position="39"/>
    </location>
</feature>
<keyword evidence="2" id="KW-1133">Transmembrane helix</keyword>
<comment type="caution">
    <text evidence="3">The sequence shown here is derived from an EMBL/GenBank/DDBJ whole genome shotgun (WGS) entry which is preliminary data.</text>
</comment>
<reference evidence="3" key="1">
    <citation type="submission" date="2021-05" db="EMBL/GenBank/DDBJ databases">
        <authorList>
            <person name="Pietrasiak N."/>
            <person name="Ward R."/>
            <person name="Stajich J.E."/>
            <person name="Kurbessoian T."/>
        </authorList>
    </citation>
    <scope>NUCLEOTIDE SEQUENCE</scope>
    <source>
        <strain evidence="3">CPER-KK1</strain>
    </source>
</reference>
<dbReference type="EMBL" id="JAHHIF010000013">
    <property type="protein sequence ID" value="MBW4545145.1"/>
    <property type="molecule type" value="Genomic_DNA"/>
</dbReference>
<feature type="compositionally biased region" description="Polar residues" evidence="1">
    <location>
        <begin position="80"/>
        <end position="93"/>
    </location>
</feature>
<feature type="transmembrane region" description="Helical" evidence="2">
    <location>
        <begin position="45"/>
        <end position="69"/>
    </location>
</feature>
<proteinExistence type="predicted"/>
<evidence type="ECO:0000256" key="1">
    <source>
        <dbReference type="SAM" id="MobiDB-lite"/>
    </source>
</evidence>
<evidence type="ECO:0000313" key="4">
    <source>
        <dbReference type="Proteomes" id="UP000753908"/>
    </source>
</evidence>
<feature type="region of interest" description="Disordered" evidence="1">
    <location>
        <begin position="217"/>
        <end position="247"/>
    </location>
</feature>
<keyword evidence="2" id="KW-0472">Membrane</keyword>
<protein>
    <recommendedName>
        <fullName evidence="5">DUF4352 domain-containing protein</fullName>
    </recommendedName>
</protein>
<evidence type="ECO:0000256" key="2">
    <source>
        <dbReference type="SAM" id="Phobius"/>
    </source>
</evidence>